<feature type="region of interest" description="Disordered" evidence="1">
    <location>
        <begin position="27"/>
        <end position="67"/>
    </location>
</feature>
<dbReference type="PANTHER" id="PTHR36770:SF1">
    <property type="entry name" value="PHOTOSYSTEM I ASSEMBLY FACTOR PSA3, CHLOROPLASTIC"/>
    <property type="match status" value="1"/>
</dbReference>
<feature type="compositionally biased region" description="Polar residues" evidence="1">
    <location>
        <begin position="54"/>
        <end position="67"/>
    </location>
</feature>
<evidence type="ECO:0000256" key="1">
    <source>
        <dbReference type="SAM" id="MobiDB-lite"/>
    </source>
</evidence>
<reference evidence="2" key="1">
    <citation type="submission" date="2014-05" db="EMBL/GenBank/DDBJ databases">
        <title>The transcriptome of the halophilic microalga Tetraselmis sp. GSL018 isolated from the Great Salt Lake, Utah.</title>
        <authorList>
            <person name="Jinkerson R.E."/>
            <person name="D'Adamo S."/>
            <person name="Posewitz M.C."/>
        </authorList>
    </citation>
    <scope>NUCLEOTIDE SEQUENCE</scope>
    <source>
        <strain evidence="2">GSL018</strain>
    </source>
</reference>
<name>A0A061RD70_9CHLO</name>
<feature type="non-terminal residue" evidence="2">
    <location>
        <position position="248"/>
    </location>
</feature>
<evidence type="ECO:0000313" key="2">
    <source>
        <dbReference type="EMBL" id="JAC68451.1"/>
    </source>
</evidence>
<accession>A0A061RD70</accession>
<feature type="non-terminal residue" evidence="2">
    <location>
        <position position="1"/>
    </location>
</feature>
<gene>
    <name evidence="2" type="ORF">TSPGSL018_8686</name>
</gene>
<dbReference type="GO" id="GO:0048564">
    <property type="term" value="P:photosystem I assembly"/>
    <property type="evidence" value="ECO:0007669"/>
    <property type="project" value="InterPro"/>
</dbReference>
<protein>
    <submittedName>
        <fullName evidence="2">Uncharacterized protein</fullName>
    </submittedName>
</protein>
<dbReference type="EMBL" id="GBEZ01017931">
    <property type="protein sequence ID" value="JAC68451.1"/>
    <property type="molecule type" value="Transcribed_RNA"/>
</dbReference>
<organism evidence="2">
    <name type="scientific">Tetraselmis sp. GSL018</name>
    <dbReference type="NCBI Taxonomy" id="582737"/>
    <lineage>
        <taxon>Eukaryota</taxon>
        <taxon>Viridiplantae</taxon>
        <taxon>Chlorophyta</taxon>
        <taxon>core chlorophytes</taxon>
        <taxon>Chlorodendrophyceae</taxon>
        <taxon>Chlorodendrales</taxon>
        <taxon>Chlorodendraceae</taxon>
        <taxon>Tetraselmis</taxon>
    </lineage>
</organism>
<dbReference type="PANTHER" id="PTHR36770">
    <property type="entry name" value="PHOTOSYSTEM I ASSEMBLY FACTOR PSA3, CHLOROPLASTIC"/>
    <property type="match status" value="1"/>
</dbReference>
<sequence length="248" mass="26795">DFLEVPVCRDSRRKMANCSIIHSVSRQQGSTTAQGAKQRGTLASRPCKARRSSSNHIVQASSGRKTSGGFSRIAKQIRDSLPIVGLISRLTTPEGIGGKDIPTYPEFCRFYLEQRDDSFNVAMSRLESLGTTQSAERRYIMLCLWMCKFGAGVLADGFLARAGLRLPITRDIEAEMDRFNTDRDAVVSKYPLMEPPQPDAAKGAVLAVDAVSACCFGVKQTDALPDGAAGDVAAVVACVFPGVDRSDI</sequence>
<proteinExistence type="predicted"/>
<dbReference type="AlphaFoldDB" id="A0A061RD70"/>
<dbReference type="InterPro" id="IPR037736">
    <property type="entry name" value="PSA3"/>
</dbReference>